<keyword evidence="3" id="KW-1185">Reference proteome</keyword>
<comment type="caution">
    <text evidence="2">The sequence shown here is derived from an EMBL/GenBank/DDBJ whole genome shotgun (WGS) entry which is preliminary data.</text>
</comment>
<protein>
    <recommendedName>
        <fullName evidence="4">NHL repeat-containing protein</fullName>
    </recommendedName>
</protein>
<organism evidence="2 3">
    <name type="scientific">Rugamonas apoptosis</name>
    <dbReference type="NCBI Taxonomy" id="2758570"/>
    <lineage>
        <taxon>Bacteria</taxon>
        <taxon>Pseudomonadati</taxon>
        <taxon>Pseudomonadota</taxon>
        <taxon>Betaproteobacteria</taxon>
        <taxon>Burkholderiales</taxon>
        <taxon>Oxalobacteraceae</taxon>
        <taxon>Telluria group</taxon>
        <taxon>Rugamonas</taxon>
    </lineage>
</organism>
<sequence>MATSRKTSRNYLAAVVALALAACGGGAGVPSGPIVVAPAINTPATGANGVQIIPAGGSHTMAAGEKVLVPSGAIVTSNGSTVNINGSDNTINVTAGAVVRVPSSSTGKADNTVVASAAAPGVTVAAQLIAGPSTMGAYDPVDGTGDQARFGGLYQLTLDGAGNLIGTDRGRLRRITPAGVVSTLPASIALTFEGVAVDGTGNIYGTDSISNVLYRRTPDGAEQPWGPDWSKVMVNKGGQLLVDGAGTVYRADFDNRRILKISAAGVVSVLAGGGSGDGNDGVGVNAAFHGPCAMVFDASGALLVNDSDAIRKILPNGTVTTVAKIPKRIIPVDGSIAIDHGNIYAATDSAIVRVAPNGTVEAMHFANGSMPYIMTLVSDGNGTLYAGTGWSSPVQVWKITL</sequence>
<feature type="signal peptide" evidence="1">
    <location>
        <begin position="1"/>
        <end position="27"/>
    </location>
</feature>
<accession>A0A7W2F892</accession>
<name>A0A7W2F892_9BURK</name>
<dbReference type="SUPFAM" id="SSF63829">
    <property type="entry name" value="Calcium-dependent phosphotriesterase"/>
    <property type="match status" value="1"/>
</dbReference>
<dbReference type="InterPro" id="IPR011042">
    <property type="entry name" value="6-blade_b-propeller_TolB-like"/>
</dbReference>
<dbReference type="RefSeq" id="WP_182152758.1">
    <property type="nucleotide sequence ID" value="NZ_JACEZU010000003.1"/>
</dbReference>
<dbReference type="Proteomes" id="UP000573499">
    <property type="component" value="Unassembled WGS sequence"/>
</dbReference>
<evidence type="ECO:0000256" key="1">
    <source>
        <dbReference type="SAM" id="SignalP"/>
    </source>
</evidence>
<reference evidence="2 3" key="1">
    <citation type="submission" date="2020-07" db="EMBL/GenBank/DDBJ databases">
        <title>Novel species isolated from subtropical streams in China.</title>
        <authorList>
            <person name="Lu H."/>
        </authorList>
    </citation>
    <scope>NUCLEOTIDE SEQUENCE [LARGE SCALE GENOMIC DNA]</scope>
    <source>
        <strain evidence="2 3">LX47W</strain>
    </source>
</reference>
<evidence type="ECO:0008006" key="4">
    <source>
        <dbReference type="Google" id="ProtNLM"/>
    </source>
</evidence>
<evidence type="ECO:0000313" key="3">
    <source>
        <dbReference type="Proteomes" id="UP000573499"/>
    </source>
</evidence>
<dbReference type="PROSITE" id="PS51257">
    <property type="entry name" value="PROKAR_LIPOPROTEIN"/>
    <property type="match status" value="1"/>
</dbReference>
<dbReference type="PANTHER" id="PTHR13833:SF71">
    <property type="entry name" value="NHL DOMAIN-CONTAINING PROTEIN"/>
    <property type="match status" value="1"/>
</dbReference>
<gene>
    <name evidence="2" type="ORF">H3H39_07575</name>
</gene>
<feature type="chain" id="PRO_5030590872" description="NHL repeat-containing protein" evidence="1">
    <location>
        <begin position="28"/>
        <end position="401"/>
    </location>
</feature>
<dbReference type="Gene3D" id="2.120.10.30">
    <property type="entry name" value="TolB, C-terminal domain"/>
    <property type="match status" value="2"/>
</dbReference>
<proteinExistence type="predicted"/>
<dbReference type="AlphaFoldDB" id="A0A7W2F892"/>
<keyword evidence="1" id="KW-0732">Signal</keyword>
<evidence type="ECO:0000313" key="2">
    <source>
        <dbReference type="EMBL" id="MBA5686915.1"/>
    </source>
</evidence>
<dbReference type="PANTHER" id="PTHR13833">
    <property type="match status" value="1"/>
</dbReference>
<dbReference type="EMBL" id="JACEZU010000003">
    <property type="protein sequence ID" value="MBA5686915.1"/>
    <property type="molecule type" value="Genomic_DNA"/>
</dbReference>